<sequence length="408" mass="43283">MNMSKIDQNWRADFPIFAAHPDLAYLDQAATGQYPQTVIDAMNAYMTTANAPVHRGLYKLAYDATNQFEAVRTQVAAFLGAAHAGEIVFTSGTTAAINLVAQSFGPLVVDAGDEIIVSVAEHHSNFLPWRRLAGVRGAHLLIAPVHADGAIDEEWVLAHISRRTRVVALAQETNVSGACLKQARAIADAVHQVGGYFLLDGAQGIAHNNVNVQQLGVDFYAFSGHKIYGPSGIGCLYARAELLLEMPPVTLGGGMISEVGVHNVSWAPAPERFEAGSQNTLGVVGLGAALRYLQPRRQAMTVHCAALTQQTRAALAVIPGLTLYAHPEAAATLSFNLAGVHPHDLATFLDEQGVAVRAGHHCAQPLMTSLGVPAMLRASLGAYTTAVDCERLVTGVQDAAAFFQVAAR</sequence>
<dbReference type="Gene3D" id="3.40.640.10">
    <property type="entry name" value="Type I PLP-dependent aspartate aminotransferase-like (Major domain)"/>
    <property type="match status" value="1"/>
</dbReference>
<dbReference type="PANTHER" id="PTHR43586">
    <property type="entry name" value="CYSTEINE DESULFURASE"/>
    <property type="match status" value="1"/>
</dbReference>
<keyword evidence="10" id="KW-1185">Reference proteome</keyword>
<comment type="catalytic activity">
    <reaction evidence="6">
        <text>(sulfur carrier)-H + L-cysteine = (sulfur carrier)-SH + L-alanine</text>
        <dbReference type="Rhea" id="RHEA:43892"/>
        <dbReference type="Rhea" id="RHEA-COMP:14737"/>
        <dbReference type="Rhea" id="RHEA-COMP:14739"/>
        <dbReference type="ChEBI" id="CHEBI:29917"/>
        <dbReference type="ChEBI" id="CHEBI:35235"/>
        <dbReference type="ChEBI" id="CHEBI:57972"/>
        <dbReference type="ChEBI" id="CHEBI:64428"/>
        <dbReference type="EC" id="2.8.1.7"/>
    </reaction>
</comment>
<evidence type="ECO:0000256" key="5">
    <source>
        <dbReference type="ARBA" id="ARBA00022898"/>
    </source>
</evidence>
<gene>
    <name evidence="9" type="ORF">PQ472_07310</name>
</gene>
<dbReference type="GO" id="GO:0008483">
    <property type="term" value="F:transaminase activity"/>
    <property type="evidence" value="ECO:0007669"/>
    <property type="project" value="UniProtKB-KW"/>
</dbReference>
<accession>A0ABY7WNG8</accession>
<dbReference type="InterPro" id="IPR000192">
    <property type="entry name" value="Aminotrans_V_dom"/>
</dbReference>
<dbReference type="PIRSF" id="PIRSF005572">
    <property type="entry name" value="NifS"/>
    <property type="match status" value="1"/>
</dbReference>
<dbReference type="InterPro" id="IPR015422">
    <property type="entry name" value="PyrdxlP-dep_Trfase_small"/>
</dbReference>
<comment type="cofactor">
    <cofactor evidence="1 7">
        <name>pyridoxal 5'-phosphate</name>
        <dbReference type="ChEBI" id="CHEBI:597326"/>
    </cofactor>
</comment>
<name>A0ABY7WNG8_9LACO</name>
<evidence type="ECO:0000256" key="4">
    <source>
        <dbReference type="ARBA" id="ARBA00022679"/>
    </source>
</evidence>
<dbReference type="RefSeq" id="WP_274258694.1">
    <property type="nucleotide sequence ID" value="NZ_CP117884.1"/>
</dbReference>
<keyword evidence="9" id="KW-0032">Aminotransferase</keyword>
<protein>
    <recommendedName>
        <fullName evidence="3">cysteine desulfurase</fullName>
        <ecNumber evidence="3">2.8.1.7</ecNumber>
    </recommendedName>
</protein>
<dbReference type="Gene3D" id="3.90.1150.10">
    <property type="entry name" value="Aspartate Aminotransferase, domain 1"/>
    <property type="match status" value="1"/>
</dbReference>
<keyword evidence="4" id="KW-0808">Transferase</keyword>
<comment type="similarity">
    <text evidence="2">Belongs to the class-V pyridoxal-phosphate-dependent aminotransferase family. Csd subfamily.</text>
</comment>
<dbReference type="EC" id="2.8.1.7" evidence="3"/>
<evidence type="ECO:0000313" key="10">
    <source>
        <dbReference type="Proteomes" id="UP001220377"/>
    </source>
</evidence>
<reference evidence="9 10" key="1">
    <citation type="submission" date="2023-02" db="EMBL/GenBank/DDBJ databases">
        <title>Genome sequence of Lacticaseibacillus sp. KACC 23028.</title>
        <authorList>
            <person name="Kim S."/>
            <person name="Heo J."/>
            <person name="Kwon S.-W."/>
        </authorList>
    </citation>
    <scope>NUCLEOTIDE SEQUENCE [LARGE SCALE GENOMIC DNA]</scope>
    <source>
        <strain evidence="9 10">KACC 23028</strain>
    </source>
</reference>
<evidence type="ECO:0000256" key="7">
    <source>
        <dbReference type="RuleBase" id="RU004504"/>
    </source>
</evidence>
<evidence type="ECO:0000256" key="3">
    <source>
        <dbReference type="ARBA" id="ARBA00012239"/>
    </source>
</evidence>
<evidence type="ECO:0000259" key="8">
    <source>
        <dbReference type="Pfam" id="PF00266"/>
    </source>
</evidence>
<organism evidence="9 10">
    <name type="scientific">Lacticaseibacillus pabuli</name>
    <dbReference type="NCBI Taxonomy" id="3025672"/>
    <lineage>
        <taxon>Bacteria</taxon>
        <taxon>Bacillati</taxon>
        <taxon>Bacillota</taxon>
        <taxon>Bacilli</taxon>
        <taxon>Lactobacillales</taxon>
        <taxon>Lactobacillaceae</taxon>
        <taxon>Lacticaseibacillus</taxon>
    </lineage>
</organism>
<dbReference type="PANTHER" id="PTHR43586:SF8">
    <property type="entry name" value="CYSTEINE DESULFURASE 1, CHLOROPLASTIC"/>
    <property type="match status" value="1"/>
</dbReference>
<dbReference type="SUPFAM" id="SSF53383">
    <property type="entry name" value="PLP-dependent transferases"/>
    <property type="match status" value="1"/>
</dbReference>
<dbReference type="InterPro" id="IPR010970">
    <property type="entry name" value="Cys_dSase_SufS"/>
</dbReference>
<evidence type="ECO:0000256" key="6">
    <source>
        <dbReference type="ARBA" id="ARBA00050776"/>
    </source>
</evidence>
<proteinExistence type="inferred from homology"/>
<dbReference type="InterPro" id="IPR015424">
    <property type="entry name" value="PyrdxlP-dep_Trfase"/>
</dbReference>
<dbReference type="EMBL" id="CP117884">
    <property type="protein sequence ID" value="WDF81735.1"/>
    <property type="molecule type" value="Genomic_DNA"/>
</dbReference>
<evidence type="ECO:0000313" key="9">
    <source>
        <dbReference type="EMBL" id="WDF81735.1"/>
    </source>
</evidence>
<evidence type="ECO:0000256" key="2">
    <source>
        <dbReference type="ARBA" id="ARBA00010447"/>
    </source>
</evidence>
<dbReference type="CDD" id="cd06453">
    <property type="entry name" value="SufS_like"/>
    <property type="match status" value="1"/>
</dbReference>
<dbReference type="Proteomes" id="UP001220377">
    <property type="component" value="Chromosome"/>
</dbReference>
<keyword evidence="5" id="KW-0663">Pyridoxal phosphate</keyword>
<dbReference type="InterPro" id="IPR016454">
    <property type="entry name" value="Cysteine_dSase"/>
</dbReference>
<dbReference type="InterPro" id="IPR020578">
    <property type="entry name" value="Aminotrans_V_PyrdxlP_BS"/>
</dbReference>
<evidence type="ECO:0000256" key="1">
    <source>
        <dbReference type="ARBA" id="ARBA00001933"/>
    </source>
</evidence>
<dbReference type="PROSITE" id="PS00595">
    <property type="entry name" value="AA_TRANSFER_CLASS_5"/>
    <property type="match status" value="1"/>
</dbReference>
<feature type="domain" description="Aminotransferase class V" evidence="8">
    <location>
        <begin position="25"/>
        <end position="392"/>
    </location>
</feature>
<dbReference type="Pfam" id="PF00266">
    <property type="entry name" value="Aminotran_5"/>
    <property type="match status" value="1"/>
</dbReference>
<dbReference type="InterPro" id="IPR015421">
    <property type="entry name" value="PyrdxlP-dep_Trfase_major"/>
</dbReference>